<evidence type="ECO:0000256" key="1">
    <source>
        <dbReference type="SAM" id="MobiDB-lite"/>
    </source>
</evidence>
<dbReference type="AlphaFoldDB" id="A0A1J4KA48"/>
<gene>
    <name evidence="2" type="ORF">TRFO_04941</name>
</gene>
<dbReference type="EMBL" id="MLAK01000671">
    <property type="protein sequence ID" value="OHT08321.1"/>
    <property type="molecule type" value="Genomic_DNA"/>
</dbReference>
<accession>A0A1J4KA48</accession>
<proteinExistence type="predicted"/>
<protein>
    <submittedName>
        <fullName evidence="2">Uncharacterized protein</fullName>
    </submittedName>
</protein>
<sequence length="181" mass="19958">MKGRGKKTSEEAKFNQKVMRNLEESGAVNYLSAGMFSRLAQCANSPQHKDFIISSDIQPPKSVSELIAARLVFEYLVDHRLVLSRDSLTSEIDSDAYSSKTTASLAPLQLPNNSDVIYQLLEIHKELAPPPSTKSRSIRQDDLETPSGNKKGSVRSASHTKKSGKGTSSRKRHNARKSSND</sequence>
<reference evidence="2" key="1">
    <citation type="submission" date="2016-10" db="EMBL/GenBank/DDBJ databases">
        <authorList>
            <person name="Benchimol M."/>
            <person name="Almeida L.G."/>
            <person name="Vasconcelos A.T."/>
            <person name="Perreira-Neves A."/>
            <person name="Rosa I.A."/>
            <person name="Tasca T."/>
            <person name="Bogo M.R."/>
            <person name="de Souza W."/>
        </authorList>
    </citation>
    <scope>NUCLEOTIDE SEQUENCE [LARGE SCALE GENOMIC DNA]</scope>
    <source>
        <strain evidence="2">K</strain>
    </source>
</reference>
<evidence type="ECO:0000313" key="2">
    <source>
        <dbReference type="EMBL" id="OHT08321.1"/>
    </source>
</evidence>
<feature type="region of interest" description="Disordered" evidence="1">
    <location>
        <begin position="128"/>
        <end position="181"/>
    </location>
</feature>
<organism evidence="2 3">
    <name type="scientific">Tritrichomonas foetus</name>
    <dbReference type="NCBI Taxonomy" id="1144522"/>
    <lineage>
        <taxon>Eukaryota</taxon>
        <taxon>Metamonada</taxon>
        <taxon>Parabasalia</taxon>
        <taxon>Tritrichomonadida</taxon>
        <taxon>Tritrichomonadidae</taxon>
        <taxon>Tritrichomonas</taxon>
    </lineage>
</organism>
<keyword evidence="3" id="KW-1185">Reference proteome</keyword>
<evidence type="ECO:0000313" key="3">
    <source>
        <dbReference type="Proteomes" id="UP000179807"/>
    </source>
</evidence>
<dbReference type="RefSeq" id="XP_068361457.1">
    <property type="nucleotide sequence ID" value="XM_068492194.1"/>
</dbReference>
<dbReference type="GeneID" id="94826898"/>
<dbReference type="VEuPathDB" id="TrichDB:TRFO_04941"/>
<dbReference type="Proteomes" id="UP000179807">
    <property type="component" value="Unassembled WGS sequence"/>
</dbReference>
<feature type="compositionally biased region" description="Basic residues" evidence="1">
    <location>
        <begin position="158"/>
        <end position="181"/>
    </location>
</feature>
<comment type="caution">
    <text evidence="2">The sequence shown here is derived from an EMBL/GenBank/DDBJ whole genome shotgun (WGS) entry which is preliminary data.</text>
</comment>
<name>A0A1J4KA48_9EUKA</name>